<keyword evidence="1" id="KW-0732">Signal</keyword>
<dbReference type="EMBL" id="QCYY01003046">
    <property type="protein sequence ID" value="ROT65737.1"/>
    <property type="molecule type" value="Genomic_DNA"/>
</dbReference>
<dbReference type="AlphaFoldDB" id="A0A3R7PB63"/>
<sequence length="134" mass="15178">MTFHLSKIFVCIVFILSITKAYKTEDPNPGSNLEREFKALSMDLLHTVRRTDFRCPTVCTTILTSTCQGECERRGLPSLPCRLFCYSSQVTCCQCPEFCHFPFQDCYARCLLQDTACKDRCIQAVQSCCSSSGK</sequence>
<keyword evidence="3" id="KW-1185">Reference proteome</keyword>
<name>A0A3R7PB63_PENVA</name>
<comment type="caution">
    <text evidence="2">The sequence shown here is derived from an EMBL/GenBank/DDBJ whole genome shotgun (WGS) entry which is preliminary data.</text>
</comment>
<feature type="signal peptide" evidence="1">
    <location>
        <begin position="1"/>
        <end position="21"/>
    </location>
</feature>
<proteinExistence type="predicted"/>
<accession>A0A3R7PB63</accession>
<feature type="chain" id="PRO_5018604889" evidence="1">
    <location>
        <begin position="22"/>
        <end position="134"/>
    </location>
</feature>
<reference evidence="2 3" key="2">
    <citation type="submission" date="2019-01" db="EMBL/GenBank/DDBJ databases">
        <title>The decoding of complex shrimp genome reveals the adaptation for benthos swimmer, frequently molting mechanism and breeding impact on genome.</title>
        <authorList>
            <person name="Sun Y."/>
            <person name="Gao Y."/>
            <person name="Yu Y."/>
        </authorList>
    </citation>
    <scope>NUCLEOTIDE SEQUENCE [LARGE SCALE GENOMIC DNA]</scope>
    <source>
        <tissue evidence="2">Muscle</tissue>
    </source>
</reference>
<evidence type="ECO:0000256" key="1">
    <source>
        <dbReference type="SAM" id="SignalP"/>
    </source>
</evidence>
<organism evidence="2 3">
    <name type="scientific">Penaeus vannamei</name>
    <name type="common">Whiteleg shrimp</name>
    <name type="synonym">Litopenaeus vannamei</name>
    <dbReference type="NCBI Taxonomy" id="6689"/>
    <lineage>
        <taxon>Eukaryota</taxon>
        <taxon>Metazoa</taxon>
        <taxon>Ecdysozoa</taxon>
        <taxon>Arthropoda</taxon>
        <taxon>Crustacea</taxon>
        <taxon>Multicrustacea</taxon>
        <taxon>Malacostraca</taxon>
        <taxon>Eumalacostraca</taxon>
        <taxon>Eucarida</taxon>
        <taxon>Decapoda</taxon>
        <taxon>Dendrobranchiata</taxon>
        <taxon>Penaeoidea</taxon>
        <taxon>Penaeidae</taxon>
        <taxon>Penaeus</taxon>
    </lineage>
</organism>
<dbReference type="OrthoDB" id="6349996at2759"/>
<evidence type="ECO:0000313" key="2">
    <source>
        <dbReference type="EMBL" id="ROT65737.1"/>
    </source>
</evidence>
<dbReference type="Proteomes" id="UP000283509">
    <property type="component" value="Unassembled WGS sequence"/>
</dbReference>
<reference evidence="2 3" key="1">
    <citation type="submission" date="2018-04" db="EMBL/GenBank/DDBJ databases">
        <authorList>
            <person name="Zhang X."/>
            <person name="Yuan J."/>
            <person name="Li F."/>
            <person name="Xiang J."/>
        </authorList>
    </citation>
    <scope>NUCLEOTIDE SEQUENCE [LARGE SCALE GENOMIC DNA]</scope>
    <source>
        <tissue evidence="2">Muscle</tissue>
    </source>
</reference>
<protein>
    <submittedName>
        <fullName evidence="2">Uncharacterized protein</fullName>
    </submittedName>
</protein>
<evidence type="ECO:0000313" key="3">
    <source>
        <dbReference type="Proteomes" id="UP000283509"/>
    </source>
</evidence>
<gene>
    <name evidence="2" type="ORF">C7M84_016282</name>
</gene>